<dbReference type="InterPro" id="IPR007320">
    <property type="entry name" value="PDCD2_C"/>
</dbReference>
<dbReference type="PROSITE" id="PS50865">
    <property type="entry name" value="ZF_MYND_2"/>
    <property type="match status" value="1"/>
</dbReference>
<evidence type="ECO:0000256" key="4">
    <source>
        <dbReference type="PROSITE-ProRule" id="PRU00134"/>
    </source>
</evidence>
<proteinExistence type="predicted"/>
<evidence type="ECO:0000256" key="2">
    <source>
        <dbReference type="ARBA" id="ARBA00022771"/>
    </source>
</evidence>
<name>A0AAD5UBQ6_9FUNG</name>
<dbReference type="GO" id="GO:0005737">
    <property type="term" value="C:cytoplasm"/>
    <property type="evidence" value="ECO:0007669"/>
    <property type="project" value="InterPro"/>
</dbReference>
<keyword evidence="3" id="KW-0862">Zinc</keyword>
<dbReference type="SUPFAM" id="SSF144232">
    <property type="entry name" value="HIT/MYND zinc finger-like"/>
    <property type="match status" value="1"/>
</dbReference>
<dbReference type="Pfam" id="PF04194">
    <property type="entry name" value="PDCD2_C"/>
    <property type="match status" value="1"/>
</dbReference>
<reference evidence="6" key="1">
    <citation type="submission" date="2020-05" db="EMBL/GenBank/DDBJ databases">
        <title>Phylogenomic resolution of chytrid fungi.</title>
        <authorList>
            <person name="Stajich J.E."/>
            <person name="Amses K."/>
            <person name="Simmons R."/>
            <person name="Seto K."/>
            <person name="Myers J."/>
            <person name="Bonds A."/>
            <person name="Quandt C.A."/>
            <person name="Barry K."/>
            <person name="Liu P."/>
            <person name="Grigoriev I."/>
            <person name="Longcore J.E."/>
            <person name="James T.Y."/>
        </authorList>
    </citation>
    <scope>NUCLEOTIDE SEQUENCE</scope>
    <source>
        <strain evidence="6">PLAUS21</strain>
    </source>
</reference>
<evidence type="ECO:0000259" key="5">
    <source>
        <dbReference type="PROSITE" id="PS50865"/>
    </source>
</evidence>
<dbReference type="GO" id="GO:0005634">
    <property type="term" value="C:nucleus"/>
    <property type="evidence" value="ECO:0007669"/>
    <property type="project" value="TreeGrafter"/>
</dbReference>
<comment type="caution">
    <text evidence="6">The sequence shown here is derived from an EMBL/GenBank/DDBJ whole genome shotgun (WGS) entry which is preliminary data.</text>
</comment>
<keyword evidence="2 4" id="KW-0863">Zinc-finger</keyword>
<evidence type="ECO:0000256" key="3">
    <source>
        <dbReference type="ARBA" id="ARBA00022833"/>
    </source>
</evidence>
<keyword evidence="1" id="KW-0479">Metal-binding</keyword>
<dbReference type="GO" id="GO:0008270">
    <property type="term" value="F:zinc ion binding"/>
    <property type="evidence" value="ECO:0007669"/>
    <property type="project" value="UniProtKB-KW"/>
</dbReference>
<dbReference type="Pfam" id="PF01753">
    <property type="entry name" value="zf-MYND"/>
    <property type="match status" value="1"/>
</dbReference>
<gene>
    <name evidence="6" type="primary">PDCD2</name>
    <name evidence="6" type="ORF">HK103_000494</name>
</gene>
<dbReference type="PANTHER" id="PTHR12298:SF4">
    <property type="entry name" value="PROGRAMMED CELL DEATH PROTEIN 2"/>
    <property type="match status" value="1"/>
</dbReference>
<dbReference type="PANTHER" id="PTHR12298">
    <property type="entry name" value="PCDC2 PROGRAMMED CELL DEATH PROTEIN 2 -RELATED"/>
    <property type="match status" value="1"/>
</dbReference>
<dbReference type="PROSITE" id="PS01360">
    <property type="entry name" value="ZF_MYND_1"/>
    <property type="match status" value="1"/>
</dbReference>
<organism evidence="6 7">
    <name type="scientific">Boothiomyces macroporosus</name>
    <dbReference type="NCBI Taxonomy" id="261099"/>
    <lineage>
        <taxon>Eukaryota</taxon>
        <taxon>Fungi</taxon>
        <taxon>Fungi incertae sedis</taxon>
        <taxon>Chytridiomycota</taxon>
        <taxon>Chytridiomycota incertae sedis</taxon>
        <taxon>Chytridiomycetes</taxon>
        <taxon>Rhizophydiales</taxon>
        <taxon>Terramycetaceae</taxon>
        <taxon>Boothiomyces</taxon>
    </lineage>
</organism>
<dbReference type="AlphaFoldDB" id="A0AAD5UBQ6"/>
<protein>
    <submittedName>
        <fullName evidence="6">Programmed cell death protein 2</fullName>
    </submittedName>
</protein>
<evidence type="ECO:0000256" key="1">
    <source>
        <dbReference type="ARBA" id="ARBA00022723"/>
    </source>
</evidence>
<dbReference type="Gene3D" id="6.10.140.2220">
    <property type="match status" value="1"/>
</dbReference>
<evidence type="ECO:0000313" key="7">
    <source>
        <dbReference type="Proteomes" id="UP001210925"/>
    </source>
</evidence>
<dbReference type="Proteomes" id="UP001210925">
    <property type="component" value="Unassembled WGS sequence"/>
</dbReference>
<evidence type="ECO:0000313" key="6">
    <source>
        <dbReference type="EMBL" id="KAJ3253525.1"/>
    </source>
</evidence>
<keyword evidence="7" id="KW-1185">Reference proteome</keyword>
<accession>A0AAD5UBQ6</accession>
<sequence>MSVQLGYIIPKEDQAPLPKYYCSINDLPNKIGGLPIWLDPRNPAGRVECGNCSKQMPLLLQLYAPQDYPSNAFHRVVYVFCCKSGSCVISNKGIKVLRLQLERENEIYNEEGDLLIEFQVQDGALSNSKGVNYCYICGKSAPSRCGKCHVNKYCSREHQELDWTHGHHKHLCGTGNEARNEIKSWLSTFNFPELEMEEEEEPEKKVEQVEPEIMEKLNVKEEGDNVLEDEDETEAEVDRTFLKFQKRISLSPDQVLRYGRQPEGDNPLWASDIGRNNTIPNCPKCSSPRTFEFQLTPQLLSHLELNNKDPNSIDWGTVIVYTCKSDCDAANGQYAEEYAFVQEFASAGLGDSHRKILAERAEKEETQD</sequence>
<dbReference type="EMBL" id="JADGKB010000107">
    <property type="protein sequence ID" value="KAJ3253525.1"/>
    <property type="molecule type" value="Genomic_DNA"/>
</dbReference>
<feature type="domain" description="MYND-type" evidence="5">
    <location>
        <begin position="134"/>
        <end position="172"/>
    </location>
</feature>
<dbReference type="InterPro" id="IPR002893">
    <property type="entry name" value="Znf_MYND"/>
</dbReference>